<comment type="caution">
    <text evidence="8">The sequence shown here is derived from an EMBL/GenBank/DDBJ whole genome shotgun (WGS) entry which is preliminary data.</text>
</comment>
<proteinExistence type="predicted"/>
<evidence type="ECO:0000313" key="9">
    <source>
        <dbReference type="Proteomes" id="UP001221217"/>
    </source>
</evidence>
<dbReference type="PANTHER" id="PTHR43021:SF2">
    <property type="entry name" value="CATION_H+ EXCHANGER DOMAIN-CONTAINING PROTEIN"/>
    <property type="match status" value="1"/>
</dbReference>
<organism evidence="8 9">
    <name type="scientific">Candidatus Thalassospirochaeta sargassi</name>
    <dbReference type="NCBI Taxonomy" id="3119039"/>
    <lineage>
        <taxon>Bacteria</taxon>
        <taxon>Pseudomonadati</taxon>
        <taxon>Spirochaetota</taxon>
        <taxon>Spirochaetia</taxon>
        <taxon>Spirochaetales</taxon>
        <taxon>Spirochaetaceae</taxon>
        <taxon>Candidatus Thalassospirochaeta</taxon>
    </lineage>
</organism>
<evidence type="ECO:0000256" key="5">
    <source>
        <dbReference type="PROSITE-ProRule" id="PRU00703"/>
    </source>
</evidence>
<evidence type="ECO:0000259" key="7">
    <source>
        <dbReference type="PROSITE" id="PS51371"/>
    </source>
</evidence>
<keyword evidence="4 6" id="KW-0472">Membrane</keyword>
<feature type="transmembrane region" description="Helical" evidence="6">
    <location>
        <begin position="12"/>
        <end position="33"/>
    </location>
</feature>
<keyword evidence="5" id="KW-0129">CBS domain</keyword>
<feature type="transmembrane region" description="Helical" evidence="6">
    <location>
        <begin position="102"/>
        <end position="128"/>
    </location>
</feature>
<dbReference type="GO" id="GO:0016020">
    <property type="term" value="C:membrane"/>
    <property type="evidence" value="ECO:0007669"/>
    <property type="project" value="UniProtKB-SubCell"/>
</dbReference>
<feature type="transmembrane region" description="Helical" evidence="6">
    <location>
        <begin position="213"/>
        <end position="233"/>
    </location>
</feature>
<evidence type="ECO:0000256" key="3">
    <source>
        <dbReference type="ARBA" id="ARBA00022989"/>
    </source>
</evidence>
<dbReference type="InterPro" id="IPR046342">
    <property type="entry name" value="CBS_dom_sf"/>
</dbReference>
<reference evidence="8 9" key="1">
    <citation type="submission" date="2022-12" db="EMBL/GenBank/DDBJ databases">
        <title>Metagenome assembled genome from gulf of manar.</title>
        <authorList>
            <person name="Kohli P."/>
            <person name="Pk S."/>
            <person name="Venkata Ramana C."/>
            <person name="Sasikala C."/>
        </authorList>
    </citation>
    <scope>NUCLEOTIDE SEQUENCE [LARGE SCALE GENOMIC DNA]</scope>
    <source>
        <strain evidence="8">JB008</strain>
    </source>
</reference>
<feature type="transmembrane region" description="Helical" evidence="6">
    <location>
        <begin position="45"/>
        <end position="64"/>
    </location>
</feature>
<feature type="transmembrane region" description="Helical" evidence="6">
    <location>
        <begin position="70"/>
        <end position="90"/>
    </location>
</feature>
<dbReference type="AlphaFoldDB" id="A0AAJ1ID87"/>
<gene>
    <name evidence="8" type="ORF">PQJ61_00945</name>
</gene>
<dbReference type="Gene3D" id="3.10.580.10">
    <property type="entry name" value="CBS-domain"/>
    <property type="match status" value="1"/>
</dbReference>
<feature type="domain" description="CBS" evidence="7">
    <location>
        <begin position="500"/>
        <end position="564"/>
    </location>
</feature>
<dbReference type="GO" id="GO:1902600">
    <property type="term" value="P:proton transmembrane transport"/>
    <property type="evidence" value="ECO:0007669"/>
    <property type="project" value="InterPro"/>
</dbReference>
<feature type="transmembrane region" description="Helical" evidence="6">
    <location>
        <begin position="134"/>
        <end position="159"/>
    </location>
</feature>
<dbReference type="Pfam" id="PF00571">
    <property type="entry name" value="CBS"/>
    <property type="match status" value="2"/>
</dbReference>
<evidence type="ECO:0000256" key="2">
    <source>
        <dbReference type="ARBA" id="ARBA00022692"/>
    </source>
</evidence>
<sequence length="573" mass="60608">MMDFFNEIAGRATHLNINMILFLGIILFGGAVGGRLFQRLKVPQVVGYIIIGVILGQSGLKFIGLDMIKTLEPVSTIALSLIGFSIGGELKIAELKKRGKQFVAILFLEALTAFIVVAGLVFGLVLILTGNFNMALALGLVLGAISSATAPAATTDVLWENRTRGPLTSTVLGIVAMDDAVALLLFAFSVSIANNLLGSTASGGAELSTQLLSLLWEIGGAIVAGALISFILSKLIKGFLNEDRILAFSLGAIMLLSGLSVALNLDMILAAMSMGFFISNFAPRKSSETFSLVQKFSPPIYVLFFVLVGSKLNIWNITGFVAAIAGVFLFGRTFGKLIGAKAGAAVSKAPKTVGKYLPFCLLSQAGVAIGLSIVAGQVFTGEFGNLVVTVVTATTFVVQILGPIAVKYAVDKAGETGLNITEEDLVKQSTAADIMYSDIPQIPVNAPVSSILEIFSENDVLCYPVVYPDGKLAGIISIDDLKNTFMAAELSDFLLAHDIMKKPVASCTVSESAEDARNLLKRKSIEYLPVFSPDAGSGEDGNGKFAGIIDERGIQLFFSRKIAELNHRAEELG</sequence>
<dbReference type="CDD" id="cd02205">
    <property type="entry name" value="CBS_pair_SF"/>
    <property type="match status" value="1"/>
</dbReference>
<evidence type="ECO:0000256" key="6">
    <source>
        <dbReference type="SAM" id="Phobius"/>
    </source>
</evidence>
<evidence type="ECO:0000256" key="4">
    <source>
        <dbReference type="ARBA" id="ARBA00023136"/>
    </source>
</evidence>
<feature type="transmembrane region" description="Helical" evidence="6">
    <location>
        <begin position="298"/>
        <end position="331"/>
    </location>
</feature>
<evidence type="ECO:0000256" key="1">
    <source>
        <dbReference type="ARBA" id="ARBA00004141"/>
    </source>
</evidence>
<evidence type="ECO:0000313" key="8">
    <source>
        <dbReference type="EMBL" id="MDC7225311.1"/>
    </source>
</evidence>
<feature type="transmembrane region" description="Helical" evidence="6">
    <location>
        <begin position="386"/>
        <end position="406"/>
    </location>
</feature>
<dbReference type="Proteomes" id="UP001221217">
    <property type="component" value="Unassembled WGS sequence"/>
</dbReference>
<feature type="transmembrane region" description="Helical" evidence="6">
    <location>
        <begin position="356"/>
        <end position="380"/>
    </location>
</feature>
<dbReference type="GO" id="GO:0015297">
    <property type="term" value="F:antiporter activity"/>
    <property type="evidence" value="ECO:0007669"/>
    <property type="project" value="InterPro"/>
</dbReference>
<dbReference type="InterPro" id="IPR038770">
    <property type="entry name" value="Na+/solute_symporter_sf"/>
</dbReference>
<dbReference type="SUPFAM" id="SSF54631">
    <property type="entry name" value="CBS-domain pair"/>
    <property type="match status" value="1"/>
</dbReference>
<dbReference type="Pfam" id="PF00999">
    <property type="entry name" value="Na_H_Exchanger"/>
    <property type="match status" value="1"/>
</dbReference>
<dbReference type="PANTHER" id="PTHR43021">
    <property type="entry name" value="NA(+)/H(+) ANTIPORTER-RELATED"/>
    <property type="match status" value="1"/>
</dbReference>
<dbReference type="EMBL" id="JAQQAL010000005">
    <property type="protein sequence ID" value="MDC7225311.1"/>
    <property type="molecule type" value="Genomic_DNA"/>
</dbReference>
<keyword evidence="3 6" id="KW-1133">Transmembrane helix</keyword>
<feature type="domain" description="CBS" evidence="7">
    <location>
        <begin position="435"/>
        <end position="493"/>
    </location>
</feature>
<dbReference type="InterPro" id="IPR006153">
    <property type="entry name" value="Cation/H_exchanger_TM"/>
</dbReference>
<dbReference type="PROSITE" id="PS51371">
    <property type="entry name" value="CBS"/>
    <property type="match status" value="2"/>
</dbReference>
<feature type="transmembrane region" description="Helical" evidence="6">
    <location>
        <begin position="171"/>
        <end position="193"/>
    </location>
</feature>
<dbReference type="Gene3D" id="1.20.1530.20">
    <property type="match status" value="1"/>
</dbReference>
<protein>
    <submittedName>
        <fullName evidence="8">Cation:proton antiporter</fullName>
    </submittedName>
</protein>
<dbReference type="InterPro" id="IPR000644">
    <property type="entry name" value="CBS_dom"/>
</dbReference>
<dbReference type="SMART" id="SM00116">
    <property type="entry name" value="CBS"/>
    <property type="match status" value="2"/>
</dbReference>
<keyword evidence="2 6" id="KW-0812">Transmembrane</keyword>
<feature type="transmembrane region" description="Helical" evidence="6">
    <location>
        <begin position="245"/>
        <end position="278"/>
    </location>
</feature>
<name>A0AAJ1ID87_9SPIO</name>
<comment type="subcellular location">
    <subcellularLocation>
        <location evidence="1">Membrane</location>
        <topology evidence="1">Multi-pass membrane protein</topology>
    </subcellularLocation>
</comment>
<accession>A0AAJ1ID87</accession>